<dbReference type="PANTHER" id="PTHR21689">
    <property type="entry name" value="LIN-9"/>
    <property type="match status" value="1"/>
</dbReference>
<keyword evidence="7" id="KW-1185">Reference proteome</keyword>
<evidence type="ECO:0000256" key="2">
    <source>
        <dbReference type="ARBA" id="ARBA00006732"/>
    </source>
</evidence>
<feature type="compositionally biased region" description="Low complexity" evidence="4">
    <location>
        <begin position="31"/>
        <end position="42"/>
    </location>
</feature>
<reference evidence="7" key="1">
    <citation type="journal article" date="2015" name="Nat. Genet.">
        <title>The genome and transcriptome of the zoonotic hookworm Ancylostoma ceylanicum identify infection-specific gene families.</title>
        <authorList>
            <person name="Schwarz E.M."/>
            <person name="Hu Y."/>
            <person name="Antoshechkin I."/>
            <person name="Miller M.M."/>
            <person name="Sternberg P.W."/>
            <person name="Aroian R.V."/>
        </authorList>
    </citation>
    <scope>NUCLEOTIDE SEQUENCE</scope>
    <source>
        <strain evidence="7">HY135</strain>
    </source>
</reference>
<dbReference type="OrthoDB" id="2339771at2759"/>
<evidence type="ECO:0000313" key="6">
    <source>
        <dbReference type="EMBL" id="EYC36621.1"/>
    </source>
</evidence>
<gene>
    <name evidence="6" type="primary">Acey_s0874.g2811</name>
    <name evidence="6" type="synonym">Acey-lin-9</name>
    <name evidence="6" type="ORF">Y032_0874g2811</name>
</gene>
<feature type="domain" description="DIRP" evidence="5">
    <location>
        <begin position="200"/>
        <end position="307"/>
    </location>
</feature>
<dbReference type="InterPro" id="IPR033471">
    <property type="entry name" value="DIRP"/>
</dbReference>
<comment type="subcellular location">
    <subcellularLocation>
        <location evidence="1">Nucleus</location>
    </subcellularLocation>
</comment>
<dbReference type="EMBL" id="JARK01000474">
    <property type="protein sequence ID" value="EYC36621.1"/>
    <property type="molecule type" value="Genomic_DNA"/>
</dbReference>
<feature type="region of interest" description="Disordered" evidence="4">
    <location>
        <begin position="19"/>
        <end position="51"/>
    </location>
</feature>
<dbReference type="AlphaFoldDB" id="A0A016WAK3"/>
<comment type="similarity">
    <text evidence="2">Belongs to the lin-9 family.</text>
</comment>
<dbReference type="GO" id="GO:0005654">
    <property type="term" value="C:nucleoplasm"/>
    <property type="evidence" value="ECO:0007669"/>
    <property type="project" value="TreeGrafter"/>
</dbReference>
<comment type="caution">
    <text evidence="6">The sequence shown here is derived from an EMBL/GenBank/DDBJ whole genome shotgun (WGS) entry which is preliminary data.</text>
</comment>
<dbReference type="Pfam" id="PF19438">
    <property type="entry name" value="LIN9_C"/>
    <property type="match status" value="1"/>
</dbReference>
<keyword evidence="3" id="KW-0539">Nucleus</keyword>
<dbReference type="GO" id="GO:0051726">
    <property type="term" value="P:regulation of cell cycle"/>
    <property type="evidence" value="ECO:0007669"/>
    <property type="project" value="TreeGrafter"/>
</dbReference>
<dbReference type="SMART" id="SM01135">
    <property type="entry name" value="DIRP"/>
    <property type="match status" value="1"/>
</dbReference>
<dbReference type="GO" id="GO:0006351">
    <property type="term" value="P:DNA-templated transcription"/>
    <property type="evidence" value="ECO:0007669"/>
    <property type="project" value="InterPro"/>
</dbReference>
<evidence type="ECO:0000313" key="7">
    <source>
        <dbReference type="Proteomes" id="UP000024635"/>
    </source>
</evidence>
<dbReference type="PANTHER" id="PTHR21689:SF2">
    <property type="entry name" value="PROTEIN LIN-9 HOMOLOG"/>
    <property type="match status" value="1"/>
</dbReference>
<name>A0A016WAK3_9BILA</name>
<accession>A0A016WAK3</accession>
<dbReference type="InterPro" id="IPR010561">
    <property type="entry name" value="LIN-9/ALY1"/>
</dbReference>
<sequence>METAFLVLPAMECRVRQVSGHGSSARRVLDTSSPHTSSHHISQGLGPLQENVSHSNSIVTRRSGQLTELQKMDRLPIDRKSPIMLLNTADVNASSFAPIRNELQTTPLIAPTVVTRHSVFQQPSKAITRVVEESYSNTPESSRSSFDDDASEATRNALLKKIARHKSQNEIGSELQCSLRRIRNLLKLPKARRWVICEFFYSGVDEQLFLGDNEFRQLIREAFPNLKTMQMNKQEWRVVRRLLGKPRRCSTTFFDEERRILDQRRRKVRGIYDGSYTSLANCDLSDMPPNLPAPLVVGMKDGELIGNGETRRRTGNEGAVFHAFTARTSFPLRICARNFTKSCGCGAADTKMAMLASVSTAISPQIDGYSLCSTYHCDCLVSSYTVYARLRTPKDGIYGGTIDALVSGGGGYRIVFDKEDMIPPSFVPDYEVMYDGSLELLSLSYFLQQNNARLPVAVCSTRTVPVTYPPKQRKSSEVNHEKVGNFPVRMLVILVKVAKLLDIKRKLVKTLTELNNEAERESILTDKYTSIFQERYARTVVDLETVNRQVNIYLNGIQEYNTQLLPQLSEVSISARPEALRRMCASHANQIFKHCNRDLNVSNPQAVRLITALTSLLLQIRSLGQQKMTPMDLTALSESINEIRQMISPKNYNCFQDHVEVHMRQVHNVMLKSGAATS</sequence>
<dbReference type="GO" id="GO:0017053">
    <property type="term" value="C:transcription repressor complex"/>
    <property type="evidence" value="ECO:0007669"/>
    <property type="project" value="InterPro"/>
</dbReference>
<protein>
    <recommendedName>
        <fullName evidence="5">DIRP domain-containing protein</fullName>
    </recommendedName>
</protein>
<evidence type="ECO:0000256" key="3">
    <source>
        <dbReference type="ARBA" id="ARBA00023242"/>
    </source>
</evidence>
<evidence type="ECO:0000259" key="5">
    <source>
        <dbReference type="SMART" id="SM01135"/>
    </source>
</evidence>
<evidence type="ECO:0000256" key="1">
    <source>
        <dbReference type="ARBA" id="ARBA00004123"/>
    </source>
</evidence>
<proteinExistence type="inferred from homology"/>
<dbReference type="Pfam" id="PF06584">
    <property type="entry name" value="DIRP"/>
    <property type="match status" value="1"/>
</dbReference>
<dbReference type="InterPro" id="IPR045831">
    <property type="entry name" value="LIN9_C"/>
</dbReference>
<organism evidence="6 7">
    <name type="scientific">Ancylostoma ceylanicum</name>
    <dbReference type="NCBI Taxonomy" id="53326"/>
    <lineage>
        <taxon>Eukaryota</taxon>
        <taxon>Metazoa</taxon>
        <taxon>Ecdysozoa</taxon>
        <taxon>Nematoda</taxon>
        <taxon>Chromadorea</taxon>
        <taxon>Rhabditida</taxon>
        <taxon>Rhabditina</taxon>
        <taxon>Rhabditomorpha</taxon>
        <taxon>Strongyloidea</taxon>
        <taxon>Ancylostomatidae</taxon>
        <taxon>Ancylostomatinae</taxon>
        <taxon>Ancylostoma</taxon>
    </lineage>
</organism>
<dbReference type="GO" id="GO:0003677">
    <property type="term" value="F:DNA binding"/>
    <property type="evidence" value="ECO:0007669"/>
    <property type="project" value="TreeGrafter"/>
</dbReference>
<dbReference type="Proteomes" id="UP000024635">
    <property type="component" value="Unassembled WGS sequence"/>
</dbReference>
<dbReference type="GO" id="GO:0006357">
    <property type="term" value="P:regulation of transcription by RNA polymerase II"/>
    <property type="evidence" value="ECO:0007669"/>
    <property type="project" value="TreeGrafter"/>
</dbReference>
<evidence type="ECO:0000256" key="4">
    <source>
        <dbReference type="SAM" id="MobiDB-lite"/>
    </source>
</evidence>